<evidence type="ECO:0000313" key="4">
    <source>
        <dbReference type="EMBL" id="CAB4874104.1"/>
    </source>
</evidence>
<proteinExistence type="predicted"/>
<evidence type="ECO:0000313" key="1">
    <source>
        <dbReference type="EMBL" id="CAB4701644.1"/>
    </source>
</evidence>
<dbReference type="AlphaFoldDB" id="A0A6J6Q0H9"/>
<dbReference type="EMBL" id="CAEZXX010000030">
    <property type="protein sequence ID" value="CAB4701644.1"/>
    <property type="molecule type" value="Genomic_DNA"/>
</dbReference>
<dbReference type="EMBL" id="CAFBON010000013">
    <property type="protein sequence ID" value="CAB4975946.1"/>
    <property type="molecule type" value="Genomic_DNA"/>
</dbReference>
<dbReference type="EMBL" id="CAFAAJ010000028">
    <property type="protein sequence ID" value="CAB4795668.1"/>
    <property type="molecule type" value="Genomic_DNA"/>
</dbReference>
<accession>A0A6J6Q0H9</accession>
<evidence type="ECO:0000313" key="6">
    <source>
        <dbReference type="EMBL" id="CAB5058192.1"/>
    </source>
</evidence>
<gene>
    <name evidence="1" type="ORF">UFOPK2602_00619</name>
    <name evidence="2" type="ORF">UFOPK2806_00659</name>
    <name evidence="3" type="ORF">UFOPK3001_00613</name>
    <name evidence="4" type="ORF">UFOPK3417_00905</name>
    <name evidence="5" type="ORF">UFOPK3954_00237</name>
    <name evidence="6" type="ORF">UFOPK4306_00759</name>
</gene>
<organism evidence="1">
    <name type="scientific">freshwater metagenome</name>
    <dbReference type="NCBI Taxonomy" id="449393"/>
    <lineage>
        <taxon>unclassified sequences</taxon>
        <taxon>metagenomes</taxon>
        <taxon>ecological metagenomes</taxon>
    </lineage>
</organism>
<dbReference type="EMBL" id="CAFBLR010000074">
    <property type="protein sequence ID" value="CAB4874104.1"/>
    <property type="molecule type" value="Genomic_DNA"/>
</dbReference>
<sequence length="174" mass="18298">MGASSPKGAAGARRLHRLITSVWALALIGGCSAATTQPAGNDGVTASSESLNAVIGIRVNPTEVRPGGTLTVSPQADTTEAWIGGVAAYFDAQVSGEWVTLWGVIADEWGSEVHRFSSSQPTWEVLGVGVAYSMSVVLPVPPRIVPGNYRICRTYSSPEPTRSVYLCTPVRVVQ</sequence>
<name>A0A6J6Q0H9_9ZZZZ</name>
<evidence type="ECO:0000313" key="5">
    <source>
        <dbReference type="EMBL" id="CAB4975946.1"/>
    </source>
</evidence>
<dbReference type="EMBL" id="CAFBQP010000022">
    <property type="protein sequence ID" value="CAB5058192.1"/>
    <property type="molecule type" value="Genomic_DNA"/>
</dbReference>
<evidence type="ECO:0000313" key="3">
    <source>
        <dbReference type="EMBL" id="CAB4795668.1"/>
    </source>
</evidence>
<protein>
    <submittedName>
        <fullName evidence="1">Unannotated protein</fullName>
    </submittedName>
</protein>
<reference evidence="1" key="1">
    <citation type="submission" date="2020-05" db="EMBL/GenBank/DDBJ databases">
        <authorList>
            <person name="Chiriac C."/>
            <person name="Salcher M."/>
            <person name="Ghai R."/>
            <person name="Kavagutti S V."/>
        </authorList>
    </citation>
    <scope>NUCLEOTIDE SEQUENCE</scope>
</reference>
<dbReference type="EMBL" id="CAEZYY010000006">
    <property type="protein sequence ID" value="CAB4745230.1"/>
    <property type="molecule type" value="Genomic_DNA"/>
</dbReference>
<dbReference type="PROSITE" id="PS51257">
    <property type="entry name" value="PROKAR_LIPOPROTEIN"/>
    <property type="match status" value="1"/>
</dbReference>
<evidence type="ECO:0000313" key="2">
    <source>
        <dbReference type="EMBL" id="CAB4745230.1"/>
    </source>
</evidence>